<keyword evidence="2" id="KW-1133">Transmembrane helix</keyword>
<keyword evidence="2" id="KW-0812">Transmembrane</keyword>
<dbReference type="KEGG" id="sky:D0C37_24965"/>
<evidence type="ECO:0000256" key="2">
    <source>
        <dbReference type="SAM" id="Phobius"/>
    </source>
</evidence>
<gene>
    <name evidence="3" type="ORF">D0C37_24965</name>
</gene>
<feature type="transmembrane region" description="Helical" evidence="2">
    <location>
        <begin position="111"/>
        <end position="137"/>
    </location>
</feature>
<name>A0A385DIM9_9ACTN</name>
<sequence length="155" mass="16780">MDETGEGYFDDRRRQDSALPPPVPPPATPSSIRNLVSGPVHGPVVQAGSVHGDIVFGESEAAHRQRAGQRWNAQARGTGSTRAILRWGQRLVGVTVLCWAVSFFVSTETAIVVWAVGSGILAVAATLFVIVGVRLIAQWERYKRAENMENEGSDK</sequence>
<evidence type="ECO:0000313" key="4">
    <source>
        <dbReference type="Proteomes" id="UP000259636"/>
    </source>
</evidence>
<feature type="transmembrane region" description="Helical" evidence="2">
    <location>
        <begin position="87"/>
        <end position="105"/>
    </location>
</feature>
<dbReference type="EMBL" id="CP031742">
    <property type="protein sequence ID" value="AXQ57527.1"/>
    <property type="molecule type" value="Genomic_DNA"/>
</dbReference>
<dbReference type="GeneID" id="300117385"/>
<proteinExistence type="predicted"/>
<organism evidence="3 4">
    <name type="scientific">Streptomyces koyangensis</name>
    <dbReference type="NCBI Taxonomy" id="188770"/>
    <lineage>
        <taxon>Bacteria</taxon>
        <taxon>Bacillati</taxon>
        <taxon>Actinomycetota</taxon>
        <taxon>Actinomycetes</taxon>
        <taxon>Kitasatosporales</taxon>
        <taxon>Streptomycetaceae</taxon>
        <taxon>Streptomyces</taxon>
        <taxon>Streptomyces aurantiacus group</taxon>
    </lineage>
</organism>
<feature type="compositionally biased region" description="Pro residues" evidence="1">
    <location>
        <begin position="19"/>
        <end position="28"/>
    </location>
</feature>
<accession>A0A385DIM9</accession>
<evidence type="ECO:0000313" key="3">
    <source>
        <dbReference type="EMBL" id="AXQ57527.1"/>
    </source>
</evidence>
<dbReference type="AlphaFoldDB" id="A0A385DIM9"/>
<protein>
    <recommendedName>
        <fullName evidence="5">DUF3040 domain-containing protein</fullName>
    </recommendedName>
</protein>
<reference evidence="3 4" key="1">
    <citation type="submission" date="2018-08" db="EMBL/GenBank/DDBJ databases">
        <authorList>
            <person name="Ferrada E.E."/>
            <person name="Latorre B.A."/>
        </authorList>
    </citation>
    <scope>NUCLEOTIDE SEQUENCE [LARGE SCALE GENOMIC DNA]</scope>
    <source>
        <strain evidence="3 4">VK-A60T</strain>
    </source>
</reference>
<dbReference type="RefSeq" id="WP_101278582.1">
    <property type="nucleotide sequence ID" value="NZ_CP031742.1"/>
</dbReference>
<dbReference type="Proteomes" id="UP000259636">
    <property type="component" value="Chromosome"/>
</dbReference>
<feature type="region of interest" description="Disordered" evidence="1">
    <location>
        <begin position="1"/>
        <end position="34"/>
    </location>
</feature>
<evidence type="ECO:0008006" key="5">
    <source>
        <dbReference type="Google" id="ProtNLM"/>
    </source>
</evidence>
<keyword evidence="2" id="KW-0472">Membrane</keyword>
<evidence type="ECO:0000256" key="1">
    <source>
        <dbReference type="SAM" id="MobiDB-lite"/>
    </source>
</evidence>